<reference evidence="5" key="1">
    <citation type="submission" date="2009-12" db="EMBL/GenBank/DDBJ databases">
        <title>Complete sequence of Treponema azotonutricium strain ZAS-9.</title>
        <authorList>
            <person name="Tetu S.G."/>
            <person name="Matson E."/>
            <person name="Ren Q."/>
            <person name="Seshadri R."/>
            <person name="Elbourne L."/>
            <person name="Hassan K.A."/>
            <person name="Durkin A."/>
            <person name="Radune D."/>
            <person name="Mohamoud Y."/>
            <person name="Shay R."/>
            <person name="Jin S."/>
            <person name="Zhang X."/>
            <person name="Lucey K."/>
            <person name="Ballor N.R."/>
            <person name="Ottesen E."/>
            <person name="Rosenthal R."/>
            <person name="Allen A."/>
            <person name="Leadbetter J.R."/>
            <person name="Paulsen I.T."/>
        </authorList>
    </citation>
    <scope>NUCLEOTIDE SEQUENCE [LARGE SCALE GENOMIC DNA]</scope>
    <source>
        <strain evidence="5">ATCC BAA-888 / DSM 13862 / ZAS-9</strain>
    </source>
</reference>
<evidence type="ECO:0000313" key="4">
    <source>
        <dbReference type="EMBL" id="AEF81815.1"/>
    </source>
</evidence>
<name>F5YEE5_LEAAZ</name>
<dbReference type="InterPro" id="IPR050490">
    <property type="entry name" value="Bact_solute-bd_prot1"/>
</dbReference>
<gene>
    <name evidence="4" type="ordered locus">TREAZ_2625</name>
</gene>
<keyword evidence="5" id="KW-1185">Reference proteome</keyword>
<accession>F5YEE5</accession>
<evidence type="ECO:0000256" key="3">
    <source>
        <dbReference type="SAM" id="SignalP"/>
    </source>
</evidence>
<dbReference type="Pfam" id="PF13416">
    <property type="entry name" value="SBP_bac_8"/>
    <property type="match status" value="1"/>
</dbReference>
<dbReference type="InParanoid" id="F5YEE5"/>
<dbReference type="Proteomes" id="UP000009222">
    <property type="component" value="Chromosome"/>
</dbReference>
<dbReference type="KEGG" id="taz:TREAZ_2625"/>
<sequence length="427" mass="46458">MKKTLFLVLVLIMAAGVVFASGSSQNGPVTLRFSWWGTDARHEATLAVISAFEKANPNIKIEPEYGAQTGYNEKKTTEFASRTAPDIFQIETGAGPEYQKLGVLNNLSKLSSIKFDKFDSNFLVTNGQFGTGSQYAIPTGMAGTALVVNKTLADKIGIDLTKQFDWEQLIVWGQQVRAYDPTIYLLSANAEHSMPFFVRAYARQLNGAPIIDDAKKVLNMTEAQFTQCFDLIDRLYKSGTAAPAAYKAPFGNQDQNDPNWIAGKYVAHVGYSSSAEVVQAANPSVEYVAGALPLLANRKSDAWFNDTPQYMGIYANTKYPEEAAKFLDFFFNSEEAAKILGTVRSVPPTAMAQKIVTDSGVLNKLTAASVARSITYNGRSDAGLTTSAEPTKILLDAYEAVSYGSKTPATAARDVVEQLNAFLARSR</sequence>
<dbReference type="RefSeq" id="WP_015712906.1">
    <property type="nucleotide sequence ID" value="NC_015577.1"/>
</dbReference>
<dbReference type="HOGENOM" id="CLU_031285_5_0_12"/>
<evidence type="ECO:0000256" key="1">
    <source>
        <dbReference type="ARBA" id="ARBA00004418"/>
    </source>
</evidence>
<dbReference type="AlphaFoldDB" id="F5YEE5"/>
<feature type="chain" id="PRO_5003329858" evidence="3">
    <location>
        <begin position="21"/>
        <end position="427"/>
    </location>
</feature>
<dbReference type="STRING" id="545695.TREAZ_2625"/>
<dbReference type="GO" id="GO:0042597">
    <property type="term" value="C:periplasmic space"/>
    <property type="evidence" value="ECO:0007669"/>
    <property type="project" value="UniProtKB-SubCell"/>
</dbReference>
<dbReference type="OrthoDB" id="362670at2"/>
<dbReference type="PANTHER" id="PTHR43649">
    <property type="entry name" value="ARABINOSE-BINDING PROTEIN-RELATED"/>
    <property type="match status" value="1"/>
</dbReference>
<protein>
    <submittedName>
        <fullName evidence="4">Putative bacterial extracellular solute-binding protein</fullName>
    </submittedName>
</protein>
<proteinExistence type="inferred from homology"/>
<dbReference type="Gene3D" id="3.40.190.10">
    <property type="entry name" value="Periplasmic binding protein-like II"/>
    <property type="match status" value="2"/>
</dbReference>
<dbReference type="eggNOG" id="COG1653">
    <property type="taxonomic scope" value="Bacteria"/>
</dbReference>
<dbReference type="SUPFAM" id="SSF53850">
    <property type="entry name" value="Periplasmic binding protein-like II"/>
    <property type="match status" value="1"/>
</dbReference>
<evidence type="ECO:0000256" key="2">
    <source>
        <dbReference type="ARBA" id="ARBA00008520"/>
    </source>
</evidence>
<comment type="similarity">
    <text evidence="2">Belongs to the bacterial solute-binding protein 1 family.</text>
</comment>
<feature type="signal peptide" evidence="3">
    <location>
        <begin position="1"/>
        <end position="20"/>
    </location>
</feature>
<evidence type="ECO:0000313" key="5">
    <source>
        <dbReference type="Proteomes" id="UP000009222"/>
    </source>
</evidence>
<reference evidence="4 5" key="2">
    <citation type="journal article" date="2011" name="ISME J.">
        <title>RNA-seq reveals cooperative metabolic interactions between two termite-gut spirochete species in co-culture.</title>
        <authorList>
            <person name="Rosenthal A.Z."/>
            <person name="Matson E.G."/>
            <person name="Eldar A."/>
            <person name="Leadbetter J.R."/>
        </authorList>
    </citation>
    <scope>NUCLEOTIDE SEQUENCE [LARGE SCALE GENOMIC DNA]</scope>
    <source>
        <strain evidence="5">ATCC BAA-888 / DSM 13862 / ZAS-9</strain>
    </source>
</reference>
<dbReference type="EMBL" id="CP001841">
    <property type="protein sequence ID" value="AEF81815.1"/>
    <property type="molecule type" value="Genomic_DNA"/>
</dbReference>
<dbReference type="PANTHER" id="PTHR43649:SF11">
    <property type="entry name" value="ABC TRANSPORTER SUBSTRATE-BINDING PROTEIN YESO-RELATED"/>
    <property type="match status" value="1"/>
</dbReference>
<comment type="subcellular location">
    <subcellularLocation>
        <location evidence="1">Periplasm</location>
    </subcellularLocation>
</comment>
<keyword evidence="3" id="KW-0732">Signal</keyword>
<dbReference type="InterPro" id="IPR006059">
    <property type="entry name" value="SBP"/>
</dbReference>
<organism evidence="4 5">
    <name type="scientific">Leadbettera azotonutricia (strain ATCC BAA-888 / DSM 13862 / ZAS-9)</name>
    <name type="common">Treponema azotonutricium</name>
    <dbReference type="NCBI Taxonomy" id="545695"/>
    <lineage>
        <taxon>Bacteria</taxon>
        <taxon>Pseudomonadati</taxon>
        <taxon>Spirochaetota</taxon>
        <taxon>Spirochaetia</taxon>
        <taxon>Spirochaetales</taxon>
        <taxon>Breznakiellaceae</taxon>
        <taxon>Leadbettera</taxon>
    </lineage>
</organism>